<proteinExistence type="predicted"/>
<organism evidence="1 2">
    <name type="scientific">Entomobacter blattae</name>
    <dbReference type="NCBI Taxonomy" id="2762277"/>
    <lineage>
        <taxon>Bacteria</taxon>
        <taxon>Pseudomonadati</taxon>
        <taxon>Pseudomonadota</taxon>
        <taxon>Alphaproteobacteria</taxon>
        <taxon>Acetobacterales</taxon>
        <taxon>Acetobacteraceae</taxon>
        <taxon>Entomobacter</taxon>
    </lineage>
</organism>
<dbReference type="KEGG" id="ebla:JGUZn3_21950"/>
<name>A0A7H1NUD6_9PROT</name>
<gene>
    <name evidence="1" type="ORF">JGUZn3_21950</name>
</gene>
<evidence type="ECO:0000313" key="1">
    <source>
        <dbReference type="EMBL" id="QNT79396.1"/>
    </source>
</evidence>
<dbReference type="Proteomes" id="UP000516349">
    <property type="component" value="Chromosome"/>
</dbReference>
<sequence>MKHSELNNLDNYKNLDHETLLAKYAFHTQWGTPDNAQMLKEEALRRMPQQNQKITHAGLLELLLQYRYAILAGNESKALSIGSAIVDYAALSSTRKADGSIMSQEEHS</sequence>
<accession>A0A7H1NUD6</accession>
<evidence type="ECO:0000313" key="2">
    <source>
        <dbReference type="Proteomes" id="UP000516349"/>
    </source>
</evidence>
<reference evidence="1 2" key="1">
    <citation type="submission" date="2020-08" db="EMBL/GenBank/DDBJ databases">
        <title>Complete genome sequence of Entomobacter blattae G55GP.</title>
        <authorList>
            <person name="Poehlein A."/>
            <person name="Guzman J."/>
            <person name="Daniel R."/>
            <person name="Vilcinskas A."/>
        </authorList>
    </citation>
    <scope>NUCLEOTIDE SEQUENCE [LARGE SCALE GENOMIC DNA]</scope>
    <source>
        <strain evidence="1 2">G55GP</strain>
    </source>
</reference>
<keyword evidence="2" id="KW-1185">Reference proteome</keyword>
<dbReference type="RefSeq" id="WP_203413566.1">
    <property type="nucleotide sequence ID" value="NZ_CP060244.1"/>
</dbReference>
<dbReference type="AlphaFoldDB" id="A0A7H1NUD6"/>
<protein>
    <submittedName>
        <fullName evidence="1">Uncharacterized protein</fullName>
    </submittedName>
</protein>
<dbReference type="EMBL" id="CP060244">
    <property type="protein sequence ID" value="QNT79396.1"/>
    <property type="molecule type" value="Genomic_DNA"/>
</dbReference>